<keyword evidence="4" id="KW-1185">Reference proteome</keyword>
<evidence type="ECO:0000313" key="4">
    <source>
        <dbReference type="Proteomes" id="UP000043764"/>
    </source>
</evidence>
<proteinExistence type="inferred from homology"/>
<reference evidence="4" key="1">
    <citation type="submission" date="2015-05" db="EMBL/GenBank/DDBJ databases">
        <authorList>
            <person name="Rodrigo-Torres Lidia"/>
            <person name="Arahal R.David."/>
        </authorList>
    </citation>
    <scope>NUCLEOTIDE SEQUENCE [LARGE SCALE GENOMIC DNA]</scope>
    <source>
        <strain evidence="4">CECT 7321</strain>
    </source>
</reference>
<feature type="active site" description="Proton acceptor" evidence="2">
    <location>
        <position position="91"/>
    </location>
</feature>
<gene>
    <name evidence="3" type="ORF">NIT7321_00488</name>
</gene>
<dbReference type="GO" id="GO:0047580">
    <property type="term" value="F:4-hydroxyproline epimerase activity"/>
    <property type="evidence" value="ECO:0007669"/>
    <property type="project" value="TreeGrafter"/>
</dbReference>
<dbReference type="STRING" id="481446.NIT7645_00299"/>
<dbReference type="InterPro" id="IPR008794">
    <property type="entry name" value="Pro_racemase_fam"/>
</dbReference>
<dbReference type="GO" id="GO:0018112">
    <property type="term" value="F:proline racemase activity"/>
    <property type="evidence" value="ECO:0007669"/>
    <property type="project" value="UniProtKB-EC"/>
</dbReference>
<comment type="similarity">
    <text evidence="1">Belongs to the proline racemase family.</text>
</comment>
<accession>A0A0H5CXK5</accession>
<dbReference type="Proteomes" id="UP000043764">
    <property type="component" value="Unassembled WGS sequence"/>
</dbReference>
<dbReference type="EMBL" id="CVRL01000005">
    <property type="protein sequence ID" value="CRL09656.1"/>
    <property type="molecule type" value="Genomic_DNA"/>
</dbReference>
<evidence type="ECO:0000313" key="3">
    <source>
        <dbReference type="EMBL" id="CRL09656.1"/>
    </source>
</evidence>
<evidence type="ECO:0000256" key="1">
    <source>
        <dbReference type="ARBA" id="ARBA00007529"/>
    </source>
</evidence>
<dbReference type="Pfam" id="PF05544">
    <property type="entry name" value="Pro_racemase"/>
    <property type="match status" value="1"/>
</dbReference>
<dbReference type="PANTHER" id="PTHR33442:SF5">
    <property type="entry name" value="BIFUNCTIONAL TRANS-3-HYDROXY-L-PROLINE DEHYDRATASE_2-EPIMERASE"/>
    <property type="match status" value="1"/>
</dbReference>
<dbReference type="RefSeq" id="WP_050672465.1">
    <property type="nucleotide sequence ID" value="NZ_CVRL01000005.1"/>
</dbReference>
<organism evidence="3 4">
    <name type="scientific">Phaeobacter italicus</name>
    <dbReference type="NCBI Taxonomy" id="481446"/>
    <lineage>
        <taxon>Bacteria</taxon>
        <taxon>Pseudomonadati</taxon>
        <taxon>Pseudomonadota</taxon>
        <taxon>Alphaproteobacteria</taxon>
        <taxon>Rhodobacterales</taxon>
        <taxon>Roseobacteraceae</taxon>
        <taxon>Phaeobacter</taxon>
    </lineage>
</organism>
<name>A0A0H5CXK5_9RHOB</name>
<dbReference type="SUPFAM" id="SSF54506">
    <property type="entry name" value="Diaminopimelate epimerase-like"/>
    <property type="match status" value="1"/>
</dbReference>
<evidence type="ECO:0000256" key="2">
    <source>
        <dbReference type="PIRSR" id="PIRSR029792-1"/>
    </source>
</evidence>
<protein>
    <submittedName>
        <fullName evidence="3">Proline racemase</fullName>
        <ecNumber evidence="3">5.1.1.4</ecNumber>
    </submittedName>
</protein>
<dbReference type="Gene3D" id="3.10.310.10">
    <property type="entry name" value="Diaminopimelate Epimerase, Chain A, domain 1"/>
    <property type="match status" value="2"/>
</dbReference>
<dbReference type="AlphaFoldDB" id="A0A0H5CXK5"/>
<keyword evidence="3" id="KW-0413">Isomerase</keyword>
<dbReference type="PANTHER" id="PTHR33442">
    <property type="entry name" value="TRANS-3-HYDROXY-L-PROLINE DEHYDRATASE"/>
    <property type="match status" value="1"/>
</dbReference>
<sequence length="350" mass="37107">MRATRIIQAVEAHAEGEPGRVITGGMPLLRGGSVFEKMQDMAARHDDIRLQMLREPRGNPGLCGNAIVPPCHPDADAGFIIFEQTEYPPMSGSNTICVVTVLLETGIIEMQEPVTELTLEAPAGLIRVKASCKDGKVTRVEFRNVPAFAVHLDAKVEVAGLGTVTVDVAWGGMFFVLAEAETLGVALDADNGGEIVRVSEAIRHATVEQLPVAHPENPAITGPTITNLWGKPVAEGTDGRGAITISTGPFDPSRPQDASGILDRSPCGTGTCAKMAVLHARGQLKVGQDYVNAGPLGTTFTGRIIEETTVGPYPAIIPTLSGQGWIYGLSSYTLDPTDPFPRGYTVGDMW</sequence>
<dbReference type="EC" id="5.1.1.4" evidence="3"/>
<feature type="active site" description="Proton donor" evidence="2">
    <location>
        <position position="267"/>
    </location>
</feature>
<dbReference type="PIRSF" id="PIRSF029792">
    <property type="entry name" value="Pro_racemase"/>
    <property type="match status" value="1"/>
</dbReference>
<dbReference type="SFLD" id="SFLDS00028">
    <property type="entry name" value="Proline_Racemase"/>
    <property type="match status" value="1"/>
</dbReference>